<evidence type="ECO:0000313" key="2">
    <source>
        <dbReference type="Proteomes" id="UP001374535"/>
    </source>
</evidence>
<accession>A0AAQ3MX62</accession>
<reference evidence="1 2" key="1">
    <citation type="journal article" date="2023" name="Life. Sci Alliance">
        <title>Evolutionary insights into 3D genome organization and epigenetic landscape of Vigna mungo.</title>
        <authorList>
            <person name="Junaid A."/>
            <person name="Singh B."/>
            <person name="Bhatia S."/>
        </authorList>
    </citation>
    <scope>NUCLEOTIDE SEQUENCE [LARGE SCALE GENOMIC DNA]</scope>
    <source>
        <strain evidence="1">Urdbean</strain>
    </source>
</reference>
<dbReference type="EMBL" id="CP144692">
    <property type="protein sequence ID" value="WVY98520.1"/>
    <property type="molecule type" value="Genomic_DNA"/>
</dbReference>
<evidence type="ECO:0000313" key="1">
    <source>
        <dbReference type="EMBL" id="WVY98520.1"/>
    </source>
</evidence>
<protein>
    <submittedName>
        <fullName evidence="1">Uncharacterized protein</fullName>
    </submittedName>
</protein>
<organism evidence="1 2">
    <name type="scientific">Vigna mungo</name>
    <name type="common">Black gram</name>
    <name type="synonym">Phaseolus mungo</name>
    <dbReference type="NCBI Taxonomy" id="3915"/>
    <lineage>
        <taxon>Eukaryota</taxon>
        <taxon>Viridiplantae</taxon>
        <taxon>Streptophyta</taxon>
        <taxon>Embryophyta</taxon>
        <taxon>Tracheophyta</taxon>
        <taxon>Spermatophyta</taxon>
        <taxon>Magnoliopsida</taxon>
        <taxon>eudicotyledons</taxon>
        <taxon>Gunneridae</taxon>
        <taxon>Pentapetalae</taxon>
        <taxon>rosids</taxon>
        <taxon>fabids</taxon>
        <taxon>Fabales</taxon>
        <taxon>Fabaceae</taxon>
        <taxon>Papilionoideae</taxon>
        <taxon>50 kb inversion clade</taxon>
        <taxon>NPAAA clade</taxon>
        <taxon>indigoferoid/millettioid clade</taxon>
        <taxon>Phaseoleae</taxon>
        <taxon>Vigna</taxon>
    </lineage>
</organism>
<gene>
    <name evidence="1" type="ORF">V8G54_030671</name>
</gene>
<dbReference type="AlphaFoldDB" id="A0AAQ3MX62"/>
<name>A0AAQ3MX62_VIGMU</name>
<keyword evidence="2" id="KW-1185">Reference proteome</keyword>
<sequence length="120" mass="14570">MKLQLELHQEVIPLLIEACFSNPSLLERKKRKSKYFVQCSFNYLEKVLLFLKNNKIKDMNDVEYDLLQHACEEVQCFSFNLEWLKPFVDSALEMKHHVKKFHEVKRWKKVSSHRITKRLF</sequence>
<proteinExistence type="predicted"/>
<dbReference type="Proteomes" id="UP001374535">
    <property type="component" value="Chromosome 9"/>
</dbReference>